<dbReference type="InterPro" id="IPR015655">
    <property type="entry name" value="PP2C"/>
</dbReference>
<dbReference type="GO" id="GO:0004722">
    <property type="term" value="F:protein serine/threonine phosphatase activity"/>
    <property type="evidence" value="ECO:0007669"/>
    <property type="project" value="InterPro"/>
</dbReference>
<proteinExistence type="predicted"/>
<feature type="domain" description="PPM-type phosphatase" evidence="1">
    <location>
        <begin position="4"/>
        <end position="238"/>
    </location>
</feature>
<reference evidence="2" key="2">
    <citation type="journal article" date="2021" name="PeerJ">
        <title>Extensive microbial diversity within the chicken gut microbiome revealed by metagenomics and culture.</title>
        <authorList>
            <person name="Gilroy R."/>
            <person name="Ravi A."/>
            <person name="Getino M."/>
            <person name="Pursley I."/>
            <person name="Horton D.L."/>
            <person name="Alikhan N.F."/>
            <person name="Baker D."/>
            <person name="Gharbi K."/>
            <person name="Hall N."/>
            <person name="Watson M."/>
            <person name="Adriaenssens E.M."/>
            <person name="Foster-Nyarko E."/>
            <person name="Jarju S."/>
            <person name="Secka A."/>
            <person name="Antonio M."/>
            <person name="Oren A."/>
            <person name="Chaudhuri R.R."/>
            <person name="La Ragione R."/>
            <person name="Hildebrand F."/>
            <person name="Pallen M.J."/>
        </authorList>
    </citation>
    <scope>NUCLEOTIDE SEQUENCE</scope>
    <source>
        <strain evidence="2">2830</strain>
    </source>
</reference>
<evidence type="ECO:0000259" key="1">
    <source>
        <dbReference type="PROSITE" id="PS51746"/>
    </source>
</evidence>
<dbReference type="SMART" id="SM00332">
    <property type="entry name" value="PP2Cc"/>
    <property type="match status" value="1"/>
</dbReference>
<dbReference type="CDD" id="cd00143">
    <property type="entry name" value="PP2Cc"/>
    <property type="match status" value="1"/>
</dbReference>
<dbReference type="InterPro" id="IPR036457">
    <property type="entry name" value="PPM-type-like_dom_sf"/>
</dbReference>
<comment type="caution">
    <text evidence="2">The sequence shown here is derived from an EMBL/GenBank/DDBJ whole genome shotgun (WGS) entry which is preliminary data.</text>
</comment>
<reference evidence="2" key="1">
    <citation type="submission" date="2020-10" db="EMBL/GenBank/DDBJ databases">
        <authorList>
            <person name="Gilroy R."/>
        </authorList>
    </citation>
    <scope>NUCLEOTIDE SEQUENCE</scope>
    <source>
        <strain evidence="2">2830</strain>
    </source>
</reference>
<accession>A0A9D1HK14</accession>
<dbReference type="EMBL" id="DVMH01000026">
    <property type="protein sequence ID" value="HIU10602.1"/>
    <property type="molecule type" value="Genomic_DNA"/>
</dbReference>
<dbReference type="InterPro" id="IPR001932">
    <property type="entry name" value="PPM-type_phosphatase-like_dom"/>
</dbReference>
<evidence type="ECO:0000313" key="3">
    <source>
        <dbReference type="Proteomes" id="UP000824124"/>
    </source>
</evidence>
<dbReference type="PANTHER" id="PTHR13832:SF827">
    <property type="entry name" value="PROTEIN PHOSPHATASE 1L"/>
    <property type="match status" value="1"/>
</dbReference>
<dbReference type="PROSITE" id="PS51746">
    <property type="entry name" value="PPM_2"/>
    <property type="match status" value="1"/>
</dbReference>
<evidence type="ECO:0000313" key="2">
    <source>
        <dbReference type="EMBL" id="HIU10602.1"/>
    </source>
</evidence>
<protein>
    <submittedName>
        <fullName evidence="2">Serine/threonine-protein phosphatase</fullName>
    </submittedName>
</protein>
<dbReference type="SMART" id="SM00331">
    <property type="entry name" value="PP2C_SIG"/>
    <property type="match status" value="1"/>
</dbReference>
<dbReference type="PANTHER" id="PTHR13832">
    <property type="entry name" value="PROTEIN PHOSPHATASE 2C"/>
    <property type="match status" value="1"/>
</dbReference>
<organism evidence="2 3">
    <name type="scientific">Candidatus Avidehalobacter gallistercoris</name>
    <dbReference type="NCBI Taxonomy" id="2840694"/>
    <lineage>
        <taxon>Bacteria</taxon>
        <taxon>Bacillati</taxon>
        <taxon>Bacillota</taxon>
        <taxon>Clostridia</taxon>
        <taxon>Eubacteriales</taxon>
        <taxon>Peptococcaceae</taxon>
        <taxon>Peptococcaceae incertae sedis</taxon>
        <taxon>Candidatus Avidehalobacter</taxon>
    </lineage>
</organism>
<dbReference type="Gene3D" id="3.60.40.10">
    <property type="entry name" value="PPM-type phosphatase domain"/>
    <property type="match status" value="1"/>
</dbReference>
<dbReference type="SUPFAM" id="SSF81606">
    <property type="entry name" value="PP2C-like"/>
    <property type="match status" value="1"/>
</dbReference>
<gene>
    <name evidence="2" type="ORF">IAB00_05100</name>
</gene>
<dbReference type="Pfam" id="PF13672">
    <property type="entry name" value="PP2C_2"/>
    <property type="match status" value="1"/>
</dbReference>
<dbReference type="Proteomes" id="UP000824124">
    <property type="component" value="Unassembled WGS sequence"/>
</dbReference>
<sequence length="249" mass="27394">MTIRHLALSLKGAGRANNEDCFSVCEELGLFVLSDGMGGHNAGEVASDIAVHAIIEYLRENMGNDEPDQLLEDSVAHANSEIFDAGREIAERRNMGATLAMVWQQEDRLYVVHVGDSRVYVFNPEHARSLTEDHSVVGELLREGAISREEALHHPKKNMLTRALGVEAYVQPDISVFQLPVPGYLLICSDGISAYLPLEQVLPQIAAKVKREQILPVLAELAKEAGSLDDITGILLWNEQEQEEASAND</sequence>
<name>A0A9D1HK14_9FIRM</name>
<dbReference type="AlphaFoldDB" id="A0A9D1HK14"/>